<gene>
    <name evidence="1" type="ORF">HPB47_016759</name>
</gene>
<sequence length="109" mass="11610">MRCIIESVAVTYTGQVKTCATIFTSSPDQAEEAAIALALTATPCPKVIVSDSKAAILNFAKALAGLCGNELAHFTARGYTIRAGWTQFRDHGACSARDRLVTSYDITSH</sequence>
<accession>A0AC60QQ94</accession>
<dbReference type="Proteomes" id="UP000805193">
    <property type="component" value="Unassembled WGS sequence"/>
</dbReference>
<evidence type="ECO:0000313" key="1">
    <source>
        <dbReference type="EMBL" id="KAG0439086.1"/>
    </source>
</evidence>
<evidence type="ECO:0000313" key="2">
    <source>
        <dbReference type="Proteomes" id="UP000805193"/>
    </source>
</evidence>
<organism evidence="1 2">
    <name type="scientific">Ixodes persulcatus</name>
    <name type="common">Taiga tick</name>
    <dbReference type="NCBI Taxonomy" id="34615"/>
    <lineage>
        <taxon>Eukaryota</taxon>
        <taxon>Metazoa</taxon>
        <taxon>Ecdysozoa</taxon>
        <taxon>Arthropoda</taxon>
        <taxon>Chelicerata</taxon>
        <taxon>Arachnida</taxon>
        <taxon>Acari</taxon>
        <taxon>Parasitiformes</taxon>
        <taxon>Ixodida</taxon>
        <taxon>Ixodoidea</taxon>
        <taxon>Ixodidae</taxon>
        <taxon>Ixodinae</taxon>
        <taxon>Ixodes</taxon>
    </lineage>
</organism>
<protein>
    <submittedName>
        <fullName evidence="1">Uncharacterized protein</fullName>
    </submittedName>
</protein>
<dbReference type="EMBL" id="JABSTQ010005548">
    <property type="protein sequence ID" value="KAG0439086.1"/>
    <property type="molecule type" value="Genomic_DNA"/>
</dbReference>
<proteinExistence type="predicted"/>
<reference evidence="1 2" key="1">
    <citation type="journal article" date="2020" name="Cell">
        <title>Large-Scale Comparative Analyses of Tick Genomes Elucidate Their Genetic Diversity and Vector Capacities.</title>
        <authorList>
            <consortium name="Tick Genome and Microbiome Consortium (TIGMIC)"/>
            <person name="Jia N."/>
            <person name="Wang J."/>
            <person name="Shi W."/>
            <person name="Du L."/>
            <person name="Sun Y."/>
            <person name="Zhan W."/>
            <person name="Jiang J.F."/>
            <person name="Wang Q."/>
            <person name="Zhang B."/>
            <person name="Ji P."/>
            <person name="Bell-Sakyi L."/>
            <person name="Cui X.M."/>
            <person name="Yuan T.T."/>
            <person name="Jiang B.G."/>
            <person name="Yang W.F."/>
            <person name="Lam T.T."/>
            <person name="Chang Q.C."/>
            <person name="Ding S.J."/>
            <person name="Wang X.J."/>
            <person name="Zhu J.G."/>
            <person name="Ruan X.D."/>
            <person name="Zhao L."/>
            <person name="Wei J.T."/>
            <person name="Ye R.Z."/>
            <person name="Que T.C."/>
            <person name="Du C.H."/>
            <person name="Zhou Y.H."/>
            <person name="Cheng J.X."/>
            <person name="Dai P.F."/>
            <person name="Guo W.B."/>
            <person name="Han X.H."/>
            <person name="Huang E.J."/>
            <person name="Li L.F."/>
            <person name="Wei W."/>
            <person name="Gao Y.C."/>
            <person name="Liu J.Z."/>
            <person name="Shao H.Z."/>
            <person name="Wang X."/>
            <person name="Wang C.C."/>
            <person name="Yang T.C."/>
            <person name="Huo Q.B."/>
            <person name="Li W."/>
            <person name="Chen H.Y."/>
            <person name="Chen S.E."/>
            <person name="Zhou L.G."/>
            <person name="Ni X.B."/>
            <person name="Tian J.H."/>
            <person name="Sheng Y."/>
            <person name="Liu T."/>
            <person name="Pan Y.S."/>
            <person name="Xia L.Y."/>
            <person name="Li J."/>
            <person name="Zhao F."/>
            <person name="Cao W.C."/>
        </authorList>
    </citation>
    <scope>NUCLEOTIDE SEQUENCE [LARGE SCALE GENOMIC DNA]</scope>
    <source>
        <strain evidence="1">Iper-2018</strain>
    </source>
</reference>
<keyword evidence="2" id="KW-1185">Reference proteome</keyword>
<comment type="caution">
    <text evidence="1">The sequence shown here is derived from an EMBL/GenBank/DDBJ whole genome shotgun (WGS) entry which is preliminary data.</text>
</comment>
<name>A0AC60QQ94_IXOPE</name>